<dbReference type="RefSeq" id="WP_222582949.1">
    <property type="nucleotide sequence ID" value="NZ_JAHVHP010000001.1"/>
</dbReference>
<comment type="caution">
    <text evidence="3">The sequence shown here is derived from an EMBL/GenBank/DDBJ whole genome shotgun (WGS) entry which is preliminary data.</text>
</comment>
<feature type="domain" description="Signal transduction histidine kinase internal region" evidence="2">
    <location>
        <begin position="166"/>
        <end position="245"/>
    </location>
</feature>
<dbReference type="InterPro" id="IPR050640">
    <property type="entry name" value="Bact_2-comp_sensor_kinase"/>
</dbReference>
<feature type="transmembrane region" description="Helical" evidence="1">
    <location>
        <begin position="118"/>
        <end position="143"/>
    </location>
</feature>
<keyword evidence="1" id="KW-0472">Membrane</keyword>
<evidence type="ECO:0000313" key="3">
    <source>
        <dbReference type="EMBL" id="MBY5949797.1"/>
    </source>
</evidence>
<evidence type="ECO:0000259" key="2">
    <source>
        <dbReference type="Pfam" id="PF06580"/>
    </source>
</evidence>
<dbReference type="EMBL" id="JAHVHP010000001">
    <property type="protein sequence ID" value="MBY5949797.1"/>
    <property type="molecule type" value="Genomic_DNA"/>
</dbReference>
<feature type="transmembrane region" description="Helical" evidence="1">
    <location>
        <begin position="20"/>
        <end position="40"/>
    </location>
</feature>
<keyword evidence="4" id="KW-1185">Reference proteome</keyword>
<dbReference type="PANTHER" id="PTHR34220">
    <property type="entry name" value="SENSOR HISTIDINE KINASE YPDA"/>
    <property type="match status" value="1"/>
</dbReference>
<dbReference type="Pfam" id="PF06580">
    <property type="entry name" value="His_kinase"/>
    <property type="match status" value="1"/>
</dbReference>
<keyword evidence="3" id="KW-0418">Kinase</keyword>
<evidence type="ECO:0000256" key="1">
    <source>
        <dbReference type="SAM" id="Phobius"/>
    </source>
</evidence>
<protein>
    <submittedName>
        <fullName evidence="3">Histidine kinase</fullName>
    </submittedName>
</protein>
<feature type="transmembrane region" description="Helical" evidence="1">
    <location>
        <begin position="85"/>
        <end position="106"/>
    </location>
</feature>
<feature type="transmembrane region" description="Helical" evidence="1">
    <location>
        <begin position="46"/>
        <end position="64"/>
    </location>
</feature>
<sequence>MLKGTPVKLNHTQLYWVFQVLGWSSIVFVETVNYTFFIFGQFQWEYFFQFLVMASLGVLVSHFYKKWFIPKSTFEKDLSRIWIKGVFDVLVISFLMTFFLYVPMTVFTNPDDFSKREFWISFFGQVMNLGRYVMGWVVIYYLYHIMKQNQHVKEQKLILENAAKSAELELLKNQLNPHFLFNSLNSIKALVLIDQEKARDGIIKLSELLRFSLNYERVTLIAIQDEMNEVQKYLELEKMRFGDRLELEIQLEEDTMELKIPPAMVLTLAENAIKHGISQVPDGGMVRVVCQKRKGNFRIMVTNPGSLNGKKTFGIGLKNVTKRLQALYGNDASFELVRNAKEEIEARILIPNI</sequence>
<dbReference type="GO" id="GO:0016301">
    <property type="term" value="F:kinase activity"/>
    <property type="evidence" value="ECO:0007669"/>
    <property type="project" value="UniProtKB-KW"/>
</dbReference>
<accession>A0ABS7N0F2</accession>
<dbReference type="InterPro" id="IPR010559">
    <property type="entry name" value="Sig_transdc_His_kin_internal"/>
</dbReference>
<dbReference type="SUPFAM" id="SSF55874">
    <property type="entry name" value="ATPase domain of HSP90 chaperone/DNA topoisomerase II/histidine kinase"/>
    <property type="match status" value="1"/>
</dbReference>
<keyword evidence="3" id="KW-0808">Transferase</keyword>
<dbReference type="Gene3D" id="3.30.565.10">
    <property type="entry name" value="Histidine kinase-like ATPase, C-terminal domain"/>
    <property type="match status" value="1"/>
</dbReference>
<reference evidence="3 4" key="1">
    <citation type="submission" date="2021-06" db="EMBL/GenBank/DDBJ databases">
        <title>44 bacteria genomes isolated from Dapeng, Shenzhen.</title>
        <authorList>
            <person name="Zheng W."/>
            <person name="Yu S."/>
            <person name="Huang Y."/>
        </authorList>
    </citation>
    <scope>NUCLEOTIDE SEQUENCE [LARGE SCALE GENOMIC DNA]</scope>
    <source>
        <strain evidence="3 4">DP5N14-6</strain>
    </source>
</reference>
<dbReference type="PANTHER" id="PTHR34220:SF7">
    <property type="entry name" value="SENSOR HISTIDINE KINASE YPDA"/>
    <property type="match status" value="1"/>
</dbReference>
<keyword evidence="1" id="KW-1133">Transmembrane helix</keyword>
<gene>
    <name evidence="3" type="ORF">KUV23_02370</name>
</gene>
<organism evidence="3 4">
    <name type="scientific">Algoriphagus marincola</name>
    <dbReference type="NCBI Taxonomy" id="264027"/>
    <lineage>
        <taxon>Bacteria</taxon>
        <taxon>Pseudomonadati</taxon>
        <taxon>Bacteroidota</taxon>
        <taxon>Cytophagia</taxon>
        <taxon>Cytophagales</taxon>
        <taxon>Cyclobacteriaceae</taxon>
        <taxon>Algoriphagus</taxon>
    </lineage>
</organism>
<evidence type="ECO:0000313" key="4">
    <source>
        <dbReference type="Proteomes" id="UP000766609"/>
    </source>
</evidence>
<proteinExistence type="predicted"/>
<dbReference type="InterPro" id="IPR036890">
    <property type="entry name" value="HATPase_C_sf"/>
</dbReference>
<keyword evidence="1" id="KW-0812">Transmembrane</keyword>
<name>A0ABS7N0F2_9BACT</name>
<dbReference type="Proteomes" id="UP000766609">
    <property type="component" value="Unassembled WGS sequence"/>
</dbReference>